<dbReference type="InterPro" id="IPR051259">
    <property type="entry name" value="rRNA_Methyltransferase"/>
</dbReference>
<dbReference type="GO" id="GO:0006396">
    <property type="term" value="P:RNA processing"/>
    <property type="evidence" value="ECO:0007669"/>
    <property type="project" value="InterPro"/>
</dbReference>
<evidence type="ECO:0000313" key="6">
    <source>
        <dbReference type="Proteomes" id="UP000636394"/>
    </source>
</evidence>
<dbReference type="GO" id="GO:0003723">
    <property type="term" value="F:RNA binding"/>
    <property type="evidence" value="ECO:0007669"/>
    <property type="project" value="InterPro"/>
</dbReference>
<reference evidence="5" key="2">
    <citation type="submission" date="2021-04" db="EMBL/GenBank/DDBJ databases">
        <title>Novel species in family Eggerthellaceae.</title>
        <authorList>
            <person name="Zhang G."/>
        </authorList>
    </citation>
    <scope>NUCLEOTIDE SEQUENCE</scope>
    <source>
        <strain evidence="5">Zg-886</strain>
    </source>
</reference>
<dbReference type="GO" id="GO:0008173">
    <property type="term" value="F:RNA methyltransferase activity"/>
    <property type="evidence" value="ECO:0007669"/>
    <property type="project" value="InterPro"/>
</dbReference>
<keyword evidence="1 5" id="KW-0489">Methyltransferase</keyword>
<keyword evidence="6" id="KW-1185">Reference proteome</keyword>
<protein>
    <submittedName>
        <fullName evidence="5">RNA methyltransferase</fullName>
    </submittedName>
</protein>
<evidence type="ECO:0000256" key="1">
    <source>
        <dbReference type="ARBA" id="ARBA00022603"/>
    </source>
</evidence>
<evidence type="ECO:0000313" key="4">
    <source>
        <dbReference type="EMBL" id="NHM13659.1"/>
    </source>
</evidence>
<dbReference type="EMBL" id="WPCR01000003">
    <property type="protein sequence ID" value="NHM13659.1"/>
    <property type="molecule type" value="Genomic_DNA"/>
</dbReference>
<dbReference type="Proteomes" id="UP000671910">
    <property type="component" value="Chromosome"/>
</dbReference>
<proteinExistence type="predicted"/>
<dbReference type="InterPro" id="IPR029064">
    <property type="entry name" value="Ribosomal_eL30-like_sf"/>
</dbReference>
<organism evidence="5 7">
    <name type="scientific">Xiamenia xianingshaonis</name>
    <dbReference type="NCBI Taxonomy" id="2682776"/>
    <lineage>
        <taxon>Bacteria</taxon>
        <taxon>Bacillati</taxon>
        <taxon>Actinomycetota</taxon>
        <taxon>Coriobacteriia</taxon>
        <taxon>Eggerthellales</taxon>
        <taxon>Eggerthellaceae</taxon>
        <taxon>Xiamenia</taxon>
    </lineage>
</organism>
<evidence type="ECO:0000313" key="5">
    <source>
        <dbReference type="EMBL" id="QTU85031.1"/>
    </source>
</evidence>
<dbReference type="Gene3D" id="3.30.1330.30">
    <property type="match status" value="1"/>
</dbReference>
<reference evidence="4 6" key="1">
    <citation type="submission" date="2019-11" db="EMBL/GenBank/DDBJ databases">
        <title>Eggerthellaceae novel genus isolated from the rectal contents of marmort.</title>
        <authorList>
            <person name="Zhang G."/>
        </authorList>
    </citation>
    <scope>NUCLEOTIDE SEQUENCE [LARGE SCALE GENOMIC DNA]</scope>
    <source>
        <strain evidence="6">zg-886</strain>
        <strain evidence="4">Zg-886</strain>
    </source>
</reference>
<dbReference type="InterPro" id="IPR029028">
    <property type="entry name" value="Alpha/beta_knot_MTases"/>
</dbReference>
<dbReference type="Proteomes" id="UP000636394">
    <property type="component" value="Unassembled WGS sequence"/>
</dbReference>
<gene>
    <name evidence="4" type="ORF">GMI68_02540</name>
    <name evidence="5" type="ORF">J7S26_03760</name>
</gene>
<dbReference type="Gene3D" id="3.40.1280.10">
    <property type="match status" value="1"/>
</dbReference>
<dbReference type="AlphaFoldDB" id="A0A9E6MRP2"/>
<dbReference type="KEGG" id="ebz:J7S26_03760"/>
<dbReference type="PANTHER" id="PTHR43191:SF12">
    <property type="entry name" value="RRNA METHYLASE"/>
    <property type="match status" value="1"/>
</dbReference>
<dbReference type="EMBL" id="CP072829">
    <property type="protein sequence ID" value="QTU85031.1"/>
    <property type="molecule type" value="Genomic_DNA"/>
</dbReference>
<dbReference type="InterPro" id="IPR001537">
    <property type="entry name" value="SpoU_MeTrfase"/>
</dbReference>
<dbReference type="PANTHER" id="PTHR43191">
    <property type="entry name" value="RRNA METHYLTRANSFERASE 3"/>
    <property type="match status" value="1"/>
</dbReference>
<dbReference type="GO" id="GO:0032259">
    <property type="term" value="P:methylation"/>
    <property type="evidence" value="ECO:0007669"/>
    <property type="project" value="UniProtKB-KW"/>
</dbReference>
<evidence type="ECO:0000313" key="7">
    <source>
        <dbReference type="Proteomes" id="UP000671910"/>
    </source>
</evidence>
<keyword evidence="2" id="KW-0808">Transferase</keyword>
<dbReference type="RefSeq" id="WP_166338665.1">
    <property type="nucleotide sequence ID" value="NZ_CP072829.1"/>
</dbReference>
<dbReference type="Pfam" id="PF00588">
    <property type="entry name" value="SpoU_methylase"/>
    <property type="match status" value="1"/>
</dbReference>
<dbReference type="InterPro" id="IPR029026">
    <property type="entry name" value="tRNA_m1G_MTases_N"/>
</dbReference>
<name>A0A9E6MRP2_9ACTN</name>
<evidence type="ECO:0000259" key="3">
    <source>
        <dbReference type="Pfam" id="PF00588"/>
    </source>
</evidence>
<dbReference type="CDD" id="cd18095">
    <property type="entry name" value="SpoU-like_rRNA-MTase"/>
    <property type="match status" value="1"/>
</dbReference>
<sequence>MPVMPLCDVNDPRLAPFTSMTDTELRDPRQLVGLARAVCAQQDPERLSEGLLVAESINVAARALDAGLMPFSLLVEKRWADGAAELIDRVQAVAPDAPVFVADHDAVRAVTGLARMRGLLAAFHRPPLPDASALLAGARRVAVLEDVTNHTNVGAIFRSAAALGIDAVLVTPGCHDPFYRRASRVSMGTVFQVPWTRIGVREGWPEGGIGLLRAHGFATAALALSDDALPVQDRRLRNCDKLALILGTEGDGLATRTIAACDWCVRIPMDHGVDSLNVAAASAVAFWEVRTRHRD</sequence>
<feature type="domain" description="tRNA/rRNA methyltransferase SpoU type" evidence="3">
    <location>
        <begin position="141"/>
        <end position="286"/>
    </location>
</feature>
<evidence type="ECO:0000256" key="2">
    <source>
        <dbReference type="ARBA" id="ARBA00022679"/>
    </source>
</evidence>
<dbReference type="SUPFAM" id="SSF55315">
    <property type="entry name" value="L30e-like"/>
    <property type="match status" value="1"/>
</dbReference>
<accession>A0A9E6MRP2</accession>
<dbReference type="SUPFAM" id="SSF75217">
    <property type="entry name" value="alpha/beta knot"/>
    <property type="match status" value="1"/>
</dbReference>